<sequence length="163" mass="19227">FKEAMVLFSGSKYITISLIFSTISQFIYETQPNNKFLITEIEGELDNDDENIKKIIKDNEDFIEISNENSKNKNKMDIFNSIDFQTCVLDLQFKNLRFIIELTKNIVYKELRDIFKDEEEAIKENHEDNELFLPLISRSTPKTYSDLKTIEGSENNDEKENQF</sequence>
<comment type="caution">
    <text evidence="1">The sequence shown here is derived from an EMBL/GenBank/DDBJ whole genome shotgun (WGS) entry which is preliminary data.</text>
</comment>
<accession>A0A9N9I9Z4</accession>
<protein>
    <submittedName>
        <fullName evidence="1">4065_t:CDS:1</fullName>
    </submittedName>
</protein>
<keyword evidence="2" id="KW-1185">Reference proteome</keyword>
<dbReference type="AlphaFoldDB" id="A0A9N9I9Z4"/>
<dbReference type="Proteomes" id="UP000789570">
    <property type="component" value="Unassembled WGS sequence"/>
</dbReference>
<evidence type="ECO:0000313" key="1">
    <source>
        <dbReference type="EMBL" id="CAG8725642.1"/>
    </source>
</evidence>
<gene>
    <name evidence="1" type="ORF">FCALED_LOCUS14648</name>
</gene>
<reference evidence="1" key="1">
    <citation type="submission" date="2021-06" db="EMBL/GenBank/DDBJ databases">
        <authorList>
            <person name="Kallberg Y."/>
            <person name="Tangrot J."/>
            <person name="Rosling A."/>
        </authorList>
    </citation>
    <scope>NUCLEOTIDE SEQUENCE</scope>
    <source>
        <strain evidence="1">UK204</strain>
    </source>
</reference>
<name>A0A9N9I9Z4_9GLOM</name>
<evidence type="ECO:0000313" key="2">
    <source>
        <dbReference type="Proteomes" id="UP000789570"/>
    </source>
</evidence>
<proteinExistence type="predicted"/>
<feature type="non-terminal residue" evidence="1">
    <location>
        <position position="163"/>
    </location>
</feature>
<dbReference type="EMBL" id="CAJVPQ010011096">
    <property type="protein sequence ID" value="CAG8725642.1"/>
    <property type="molecule type" value="Genomic_DNA"/>
</dbReference>
<organism evidence="1 2">
    <name type="scientific">Funneliformis caledonium</name>
    <dbReference type="NCBI Taxonomy" id="1117310"/>
    <lineage>
        <taxon>Eukaryota</taxon>
        <taxon>Fungi</taxon>
        <taxon>Fungi incertae sedis</taxon>
        <taxon>Mucoromycota</taxon>
        <taxon>Glomeromycotina</taxon>
        <taxon>Glomeromycetes</taxon>
        <taxon>Glomerales</taxon>
        <taxon>Glomeraceae</taxon>
        <taxon>Funneliformis</taxon>
    </lineage>
</organism>